<dbReference type="AlphaFoldDB" id="A0A5P8M646"/>
<evidence type="ECO:0008006" key="6">
    <source>
        <dbReference type="Google" id="ProtNLM"/>
    </source>
</evidence>
<evidence type="ECO:0000313" key="5">
    <source>
        <dbReference type="Proteomes" id="UP001330016"/>
    </source>
</evidence>
<dbReference type="KEGG" id="lhb:D1010_11495"/>
<keyword evidence="5" id="KW-1185">Reference proteome</keyword>
<dbReference type="RefSeq" id="WP_146994098.1">
    <property type="nucleotide sequence ID" value="NZ_BJTX01000011.1"/>
</dbReference>
<evidence type="ECO:0000313" key="2">
    <source>
        <dbReference type="EMBL" id="MEE6715041.1"/>
    </source>
</evidence>
<dbReference type="Proteomes" id="UP000326779">
    <property type="component" value="Chromosome"/>
</dbReference>
<accession>A0A5P8M646</accession>
<dbReference type="EMBL" id="CP045143">
    <property type="protein sequence ID" value="QFR23970.1"/>
    <property type="molecule type" value="Genomic_DNA"/>
</dbReference>
<reference evidence="3 4" key="1">
    <citation type="submission" date="2019-10" db="EMBL/GenBank/DDBJ databases">
        <title>The completed genome of Lactobacillus harbinensis M1.</title>
        <authorList>
            <person name="Zheng Y."/>
        </authorList>
    </citation>
    <scope>NUCLEOTIDE SEQUENCE [LARGE SCALE GENOMIC DNA]</scope>
    <source>
        <strain evidence="3 4">M1</strain>
    </source>
</reference>
<dbReference type="EMBL" id="JAQSGK010000007">
    <property type="protein sequence ID" value="MEE6715041.1"/>
    <property type="molecule type" value="Genomic_DNA"/>
</dbReference>
<protein>
    <recommendedName>
        <fullName evidence="6">Prepilin-type N-terminal cleavage/methylation domain-containing protein</fullName>
    </recommendedName>
</protein>
<dbReference type="Proteomes" id="UP001330016">
    <property type="component" value="Unassembled WGS sequence"/>
</dbReference>
<name>A0A5P8M646_9LACO</name>
<organism evidence="3 4">
    <name type="scientific">Schleiferilactobacillus harbinensis</name>
    <dbReference type="NCBI Taxonomy" id="304207"/>
    <lineage>
        <taxon>Bacteria</taxon>
        <taxon>Bacillati</taxon>
        <taxon>Bacillota</taxon>
        <taxon>Bacilli</taxon>
        <taxon>Lactobacillales</taxon>
        <taxon>Lactobacillaceae</taxon>
        <taxon>Schleiferilactobacillus</taxon>
    </lineage>
</organism>
<reference evidence="2 5" key="2">
    <citation type="submission" date="2023-02" db="EMBL/GenBank/DDBJ databases">
        <title>The predominant lactic acid bacteria and yeasts involved in the spontaneous fermentation of millet during the production of the traditional porridge Hausa koko in Ghana.</title>
        <authorList>
            <person name="Atter A."/>
            <person name="Diaz M."/>
        </authorList>
    </citation>
    <scope>NUCLEOTIDE SEQUENCE [LARGE SCALE GENOMIC DNA]</scope>
    <source>
        <strain evidence="2 5">FI11640</strain>
    </source>
</reference>
<proteinExistence type="predicted"/>
<evidence type="ECO:0000313" key="4">
    <source>
        <dbReference type="Proteomes" id="UP000326779"/>
    </source>
</evidence>
<sequence>MVNRRDAFTLFETLMALLIVTAFCGLAAMIVQYAVASKQTQGLGIDRFGWYLGTNDLAEYLHDKTVVSVGHGGDVVTLSTTENQHVTHQLNTYRNAKGNWQIRAQNQSSEGHEPIVTNLADHQVKFSLVSSRLLRVRAHLPDVQHQKGVIYEIDLPIAGALPPRHDPPDRAGPDDSAVQPAGNDRQPGHQPDSGVARTRRQSGT</sequence>
<evidence type="ECO:0000313" key="3">
    <source>
        <dbReference type="EMBL" id="QFR23970.1"/>
    </source>
</evidence>
<feature type="region of interest" description="Disordered" evidence="1">
    <location>
        <begin position="160"/>
        <end position="204"/>
    </location>
</feature>
<gene>
    <name evidence="3" type="ORF">D1010_11495</name>
    <name evidence="2" type="ORF">PS435_04130</name>
</gene>
<evidence type="ECO:0000256" key="1">
    <source>
        <dbReference type="SAM" id="MobiDB-lite"/>
    </source>
</evidence>
<feature type="compositionally biased region" description="Basic and acidic residues" evidence="1">
    <location>
        <begin position="163"/>
        <end position="173"/>
    </location>
</feature>